<dbReference type="EMBL" id="LS974202">
    <property type="protein sequence ID" value="SSC13895.1"/>
    <property type="molecule type" value="Genomic_DNA"/>
</dbReference>
<accession>A0A7Z7LHZ2</accession>
<dbReference type="RefSeq" id="WP_169700057.1">
    <property type="nucleotide sequence ID" value="NZ_LS974202.1"/>
</dbReference>
<dbReference type="KEGG" id="minf:MESINF_2455"/>
<dbReference type="Proteomes" id="UP000250796">
    <property type="component" value="Chromosome MESINF"/>
</dbReference>
<proteinExistence type="predicted"/>
<dbReference type="AlphaFoldDB" id="A0A7Z7LHZ2"/>
<keyword evidence="2" id="KW-1185">Reference proteome</keyword>
<organism evidence="1 2">
    <name type="scientific">Mesotoga infera</name>
    <dbReference type="NCBI Taxonomy" id="1236046"/>
    <lineage>
        <taxon>Bacteria</taxon>
        <taxon>Thermotogati</taxon>
        <taxon>Thermotogota</taxon>
        <taxon>Thermotogae</taxon>
        <taxon>Kosmotogales</taxon>
        <taxon>Kosmotogaceae</taxon>
        <taxon>Mesotoga</taxon>
    </lineage>
</organism>
<evidence type="ECO:0000313" key="1">
    <source>
        <dbReference type="EMBL" id="SSC13895.1"/>
    </source>
</evidence>
<name>A0A7Z7LHZ2_9BACT</name>
<sequence length="53" mass="6033">MPKLKQSSARIAIVIRDLYESIEMGEFQKWMMSIRVMTKGVAVATCISLDEVK</sequence>
<evidence type="ECO:0000313" key="2">
    <source>
        <dbReference type="Proteomes" id="UP000250796"/>
    </source>
</evidence>
<gene>
    <name evidence="1" type="ORF">MESINF_2455</name>
</gene>
<protein>
    <submittedName>
        <fullName evidence="1">Uncharacterized protein</fullName>
    </submittedName>
</protein>
<reference evidence="1 2" key="1">
    <citation type="submission" date="2017-01" db="EMBL/GenBank/DDBJ databases">
        <authorList>
            <person name="Erauso G."/>
        </authorList>
    </citation>
    <scope>NUCLEOTIDE SEQUENCE [LARGE SCALE GENOMIC DNA]</scope>
    <source>
        <strain evidence="1">MESINF1</strain>
    </source>
</reference>